<dbReference type="GO" id="GO:0016616">
    <property type="term" value="F:oxidoreductase activity, acting on the CH-OH group of donors, NAD or NADP as acceptor"/>
    <property type="evidence" value="ECO:0007669"/>
    <property type="project" value="InterPro"/>
</dbReference>
<gene>
    <name evidence="8" type="ORF">CIT25_08635</name>
</gene>
<name>A0AB36RDL0_9HYPH</name>
<evidence type="ECO:0000256" key="4">
    <source>
        <dbReference type="ARBA" id="ARBA00023211"/>
    </source>
</evidence>
<accession>A0AB36RDL0</accession>
<sequence length="409" mass="44260">MTRVCVLGGSSPFTVALVDAIEGSKALSHRLGEWVLVLQGRNVQNVDAVAHYARHRLGAFGTSVISTTDLDAALADAEIVVVQTRFGGLEARADDELFASELGCIADETLGPCGLLSAFRQIRPVDDLAIRMKAICPGAFVVNMINPLSLTTAMMLRRGLAAVGICELPLATLQAFARALRIDPTELCWSYEGLNHRGFIPIARTRDGEDLLQRVLRLAPDSATQKYRDDILRLGAISTKYFALFDGGASHNKGRAVALISLRDAIAKDLIADPTQCPAQIAKRDMPWYAQAVVPLVAARVGAQGYDATINVAVDGPLVHERRVRVLGDRIDILESEPANGPFRDWLAAFEHHERLSLAALADPTPYTIGAALEADRITPSDKVQTAAARIFRTWRDAASNPPTVRGQQ</sequence>
<protein>
    <submittedName>
        <fullName evidence="8">6-phospho-beta-glucosidase</fullName>
    </submittedName>
</protein>
<feature type="binding site" evidence="6">
    <location>
        <position position="166"/>
    </location>
    <ligand>
        <name>Mn(2+)</name>
        <dbReference type="ChEBI" id="CHEBI:29035"/>
    </ligand>
</feature>
<dbReference type="InterPro" id="IPR015955">
    <property type="entry name" value="Lactate_DH/Glyco_Ohase_4_C"/>
</dbReference>
<keyword evidence="6" id="KW-0170">Cobalt</keyword>
<dbReference type="GO" id="GO:0004553">
    <property type="term" value="F:hydrolase activity, hydrolyzing O-glycosyl compounds"/>
    <property type="evidence" value="ECO:0007669"/>
    <property type="project" value="InterPro"/>
</dbReference>
<comment type="similarity">
    <text evidence="1">Belongs to the glycosyl hydrolase 4 family.</text>
</comment>
<keyword evidence="6" id="KW-0533">Nickel</keyword>
<keyword evidence="9" id="KW-1185">Reference proteome</keyword>
<dbReference type="AlphaFoldDB" id="A0AB36RDL0"/>
<keyword evidence="6" id="KW-0408">Iron</keyword>
<dbReference type="PANTHER" id="PTHR32092:SF5">
    <property type="entry name" value="6-PHOSPHO-BETA-GLUCOSIDASE"/>
    <property type="match status" value="1"/>
</dbReference>
<feature type="site" description="Increases basicity of active site Tyr" evidence="7">
    <location>
        <position position="108"/>
    </location>
</feature>
<dbReference type="Pfam" id="PF02056">
    <property type="entry name" value="Glyco_hydro_4"/>
    <property type="match status" value="1"/>
</dbReference>
<dbReference type="RefSeq" id="WP_095484144.1">
    <property type="nucleotide sequence ID" value="NZ_CP088151.1"/>
</dbReference>
<dbReference type="EMBL" id="NPKI01000012">
    <property type="protein sequence ID" value="PAQ02679.1"/>
    <property type="molecule type" value="Genomic_DNA"/>
</dbReference>
<feature type="binding site" evidence="5">
    <location>
        <position position="92"/>
    </location>
    <ligand>
        <name>substrate</name>
    </ligand>
</feature>
<evidence type="ECO:0000313" key="8">
    <source>
        <dbReference type="EMBL" id="PAQ02679.1"/>
    </source>
</evidence>
<evidence type="ECO:0000256" key="7">
    <source>
        <dbReference type="PIRSR" id="PIRSR601088-4"/>
    </source>
</evidence>
<evidence type="ECO:0000256" key="1">
    <source>
        <dbReference type="ARBA" id="ARBA00010141"/>
    </source>
</evidence>
<dbReference type="Gene3D" id="3.40.50.720">
    <property type="entry name" value="NAD(P)-binding Rossmann-like Domain"/>
    <property type="match status" value="1"/>
</dbReference>
<dbReference type="SUPFAM" id="SSF51735">
    <property type="entry name" value="NAD(P)-binding Rossmann-fold domains"/>
    <property type="match status" value="1"/>
</dbReference>
<dbReference type="Gene3D" id="3.90.110.10">
    <property type="entry name" value="Lactate dehydrogenase/glycoside hydrolase, family 4, C-terminal"/>
    <property type="match status" value="1"/>
</dbReference>
<dbReference type="GO" id="GO:0046872">
    <property type="term" value="F:metal ion binding"/>
    <property type="evidence" value="ECO:0007669"/>
    <property type="project" value="UniProtKB-KW"/>
</dbReference>
<keyword evidence="2 6" id="KW-0479">Metal-binding</keyword>
<dbReference type="InterPro" id="IPR036291">
    <property type="entry name" value="NAD(P)-bd_dom_sf"/>
</dbReference>
<dbReference type="PANTHER" id="PTHR32092">
    <property type="entry name" value="6-PHOSPHO-BETA-GLUCOSIDASE-RELATED"/>
    <property type="match status" value="1"/>
</dbReference>
<evidence type="ECO:0000313" key="9">
    <source>
        <dbReference type="Proteomes" id="UP000216215"/>
    </source>
</evidence>
<proteinExistence type="inferred from homology"/>
<keyword evidence="4 6" id="KW-0464">Manganese</keyword>
<feature type="binding site" evidence="6">
    <location>
        <position position="196"/>
    </location>
    <ligand>
        <name>Mn(2+)</name>
        <dbReference type="ChEBI" id="CHEBI:29035"/>
    </ligand>
</feature>
<comment type="caution">
    <text evidence="8">The sequence shown here is derived from an EMBL/GenBank/DDBJ whole genome shotgun (WGS) entry which is preliminary data.</text>
</comment>
<dbReference type="SUPFAM" id="SSF56327">
    <property type="entry name" value="LDH C-terminal domain-like"/>
    <property type="match status" value="1"/>
</dbReference>
<feature type="binding site" evidence="5">
    <location>
        <position position="146"/>
    </location>
    <ligand>
        <name>substrate</name>
    </ligand>
</feature>
<evidence type="ECO:0000256" key="3">
    <source>
        <dbReference type="ARBA" id="ARBA00023027"/>
    </source>
</evidence>
<evidence type="ECO:0000256" key="5">
    <source>
        <dbReference type="PIRSR" id="PIRSR601088-2"/>
    </source>
</evidence>
<keyword evidence="3" id="KW-0520">NAD</keyword>
<evidence type="ECO:0000256" key="2">
    <source>
        <dbReference type="ARBA" id="ARBA00022723"/>
    </source>
</evidence>
<evidence type="ECO:0000256" key="6">
    <source>
        <dbReference type="PIRSR" id="PIRSR601088-3"/>
    </source>
</evidence>
<dbReference type="InterPro" id="IPR001088">
    <property type="entry name" value="Glyco_hydro_4"/>
</dbReference>
<dbReference type="Proteomes" id="UP000216215">
    <property type="component" value="Unassembled WGS sequence"/>
</dbReference>
<organism evidence="8 9">
    <name type="scientific">Mesorhizobium mediterraneum</name>
    <dbReference type="NCBI Taxonomy" id="43617"/>
    <lineage>
        <taxon>Bacteria</taxon>
        <taxon>Pseudomonadati</taxon>
        <taxon>Pseudomonadota</taxon>
        <taxon>Alphaproteobacteria</taxon>
        <taxon>Hyphomicrobiales</taxon>
        <taxon>Phyllobacteriaceae</taxon>
        <taxon>Mesorhizobium</taxon>
    </lineage>
</organism>
<dbReference type="PRINTS" id="PR00732">
    <property type="entry name" value="GLHYDRLASE4"/>
</dbReference>
<reference evidence="9" key="1">
    <citation type="submission" date="2017-08" db="EMBL/GenBank/DDBJ databases">
        <title>Mesorhizobium wenxinae sp. nov., a novel rhizobial species isolated from root nodules of chickpea (Cicer arietinum L.).</title>
        <authorList>
            <person name="Zhang J."/>
        </authorList>
    </citation>
    <scope>NUCLEOTIDE SEQUENCE [LARGE SCALE GENOMIC DNA]</scope>
    <source>
        <strain evidence="9">USDA 3392</strain>
    </source>
</reference>
<dbReference type="GO" id="GO:0005975">
    <property type="term" value="P:carbohydrate metabolic process"/>
    <property type="evidence" value="ECO:0007669"/>
    <property type="project" value="InterPro"/>
</dbReference>